<evidence type="ECO:0000313" key="2">
    <source>
        <dbReference type="Proteomes" id="UP001054902"/>
    </source>
</evidence>
<dbReference type="EMBL" id="BLLK01000046">
    <property type="protein sequence ID" value="GFH52875.1"/>
    <property type="molecule type" value="Genomic_DNA"/>
</dbReference>
<name>A0AAD3CXN5_9STRA</name>
<protein>
    <recommendedName>
        <fullName evidence="3">J domain-containing protein</fullName>
    </recommendedName>
</protein>
<dbReference type="SUPFAM" id="SSF46565">
    <property type="entry name" value="Chaperone J-domain"/>
    <property type="match status" value="1"/>
</dbReference>
<evidence type="ECO:0000313" key="1">
    <source>
        <dbReference type="EMBL" id="GFH52875.1"/>
    </source>
</evidence>
<evidence type="ECO:0008006" key="3">
    <source>
        <dbReference type="Google" id="ProtNLM"/>
    </source>
</evidence>
<proteinExistence type="predicted"/>
<comment type="caution">
    <text evidence="1">The sequence shown here is derived from an EMBL/GenBank/DDBJ whole genome shotgun (WGS) entry which is preliminary data.</text>
</comment>
<reference evidence="1 2" key="1">
    <citation type="journal article" date="2021" name="Sci. Rep.">
        <title>The genome of the diatom Chaetoceros tenuissimus carries an ancient integrated fragment of an extant virus.</title>
        <authorList>
            <person name="Hongo Y."/>
            <person name="Kimura K."/>
            <person name="Takaki Y."/>
            <person name="Yoshida Y."/>
            <person name="Baba S."/>
            <person name="Kobayashi G."/>
            <person name="Nagasaki K."/>
            <person name="Hano T."/>
            <person name="Tomaru Y."/>
        </authorList>
    </citation>
    <scope>NUCLEOTIDE SEQUENCE [LARGE SCALE GENOMIC DNA]</scope>
    <source>
        <strain evidence="1 2">NIES-3715</strain>
    </source>
</reference>
<dbReference type="AlphaFoldDB" id="A0AAD3CXN5"/>
<sequence>MSGNSRAGALASSQLVKKRLVKILFHKDNSRKGREAHKKLDYASYSYDDLRKAYIQKVQLLHPDTAKQTISSATEQKAYDNLNWRDVQDTIDQSKTSNDHDDFIELQEAWNAYEKNAKSMKKGMRDKAPSNFTMFGVGCSFSDSAEEQKLRADIMDQACRGWFTSGQIGEESLDESLPTKGKEAHSFSNVDNSFKDLFQDSTKNVEKNEVKIKTKTLIDHLIPRHKRR</sequence>
<dbReference type="InterPro" id="IPR036869">
    <property type="entry name" value="J_dom_sf"/>
</dbReference>
<dbReference type="Proteomes" id="UP001054902">
    <property type="component" value="Unassembled WGS sequence"/>
</dbReference>
<keyword evidence="2" id="KW-1185">Reference proteome</keyword>
<gene>
    <name evidence="1" type="ORF">CTEN210_09351</name>
</gene>
<accession>A0AAD3CXN5</accession>
<organism evidence="1 2">
    <name type="scientific">Chaetoceros tenuissimus</name>
    <dbReference type="NCBI Taxonomy" id="426638"/>
    <lineage>
        <taxon>Eukaryota</taxon>
        <taxon>Sar</taxon>
        <taxon>Stramenopiles</taxon>
        <taxon>Ochrophyta</taxon>
        <taxon>Bacillariophyta</taxon>
        <taxon>Coscinodiscophyceae</taxon>
        <taxon>Chaetocerotophycidae</taxon>
        <taxon>Chaetocerotales</taxon>
        <taxon>Chaetocerotaceae</taxon>
        <taxon>Chaetoceros</taxon>
    </lineage>
</organism>